<name>A0ABS7U6H8_9ACTN</name>
<comment type="caution">
    <text evidence="1">The sequence shown here is derived from an EMBL/GenBank/DDBJ whole genome shotgun (WGS) entry which is preliminary data.</text>
</comment>
<gene>
    <name evidence="1" type="ORF">K8U61_00040</name>
</gene>
<keyword evidence="2" id="KW-1185">Reference proteome</keyword>
<protein>
    <recommendedName>
        <fullName evidence="3">Chemotaxis protein CheY</fullName>
    </recommendedName>
</protein>
<proteinExistence type="predicted"/>
<dbReference type="EMBL" id="JAIQZJ010000001">
    <property type="protein sequence ID" value="MBZ5736531.1"/>
    <property type="molecule type" value="Genomic_DNA"/>
</dbReference>
<sequence>MLVAVLALALPEGLERAERRALVADHLAHGPGRPTRLCPHCGSVAHGRPLLAGRQLSLAYADGLALVAIADAPVGVDVERGDHLAWTRVEALLKATGEGLRRDPATVDGIPAWSAPLPLPAPYVGTVAVLGVTRASVDLREVSLRTGSAAAPRRRATA</sequence>
<evidence type="ECO:0008006" key="3">
    <source>
        <dbReference type="Google" id="ProtNLM"/>
    </source>
</evidence>
<dbReference type="Gene3D" id="3.90.470.20">
    <property type="entry name" value="4'-phosphopantetheinyl transferase domain"/>
    <property type="match status" value="1"/>
</dbReference>
<evidence type="ECO:0000313" key="2">
    <source>
        <dbReference type="Proteomes" id="UP000780875"/>
    </source>
</evidence>
<evidence type="ECO:0000313" key="1">
    <source>
        <dbReference type="EMBL" id="MBZ5736531.1"/>
    </source>
</evidence>
<accession>A0ABS7U6H8</accession>
<reference evidence="1 2" key="1">
    <citation type="submission" date="2021-09" db="EMBL/GenBank/DDBJ databases">
        <title>Whole genome sequence of Nocardioides sp. GBK3QG-3.</title>
        <authorList>
            <person name="Tuo L."/>
        </authorList>
    </citation>
    <scope>NUCLEOTIDE SEQUENCE [LARGE SCALE GENOMIC DNA]</scope>
    <source>
        <strain evidence="1 2">GBK3QG-3</strain>
    </source>
</reference>
<organism evidence="1 2">
    <name type="scientific">Nocardioides mangrovi</name>
    <dbReference type="NCBI Taxonomy" id="2874580"/>
    <lineage>
        <taxon>Bacteria</taxon>
        <taxon>Bacillati</taxon>
        <taxon>Actinomycetota</taxon>
        <taxon>Actinomycetes</taxon>
        <taxon>Propionibacteriales</taxon>
        <taxon>Nocardioidaceae</taxon>
        <taxon>Nocardioides</taxon>
    </lineage>
</organism>
<dbReference type="RefSeq" id="WP_224120911.1">
    <property type="nucleotide sequence ID" value="NZ_JAIQZJ010000001.1"/>
</dbReference>
<dbReference type="InterPro" id="IPR037143">
    <property type="entry name" value="4-PPantetheinyl_Trfase_dom_sf"/>
</dbReference>
<dbReference type="Proteomes" id="UP000780875">
    <property type="component" value="Unassembled WGS sequence"/>
</dbReference>